<reference evidence="8" key="1">
    <citation type="submission" date="2020-05" db="EMBL/GenBank/DDBJ databases">
        <authorList>
            <person name="Chiriac C."/>
            <person name="Salcher M."/>
            <person name="Ghai R."/>
            <person name="Kavagutti S V."/>
        </authorList>
    </citation>
    <scope>NUCLEOTIDE SEQUENCE</scope>
</reference>
<dbReference type="AlphaFoldDB" id="A0A6J6PUV2"/>
<evidence type="ECO:0000256" key="6">
    <source>
        <dbReference type="SAM" id="Phobius"/>
    </source>
</evidence>
<sequence>MLEKFPIAFLAGLLSVVTPCVLPLVPGYLSAVSAVDVDKLGERGAARRVLVASLPFILGFTVVFVVLGAGAAAIASVVPKATQTQIAGFFLVVIGLAFAGLLPLPERAVAPGLLQQARKRGSALLLGAAFAVCAAPCIGTVLASILVLASSSGTVIRGVLLLVAYSLGLGVAFLLAGVAFTRAMGAFRWIRNHYTAIQTVSGATLVALGLLLFFHRDWWLRIAVDQVFLKLGLGSV</sequence>
<feature type="transmembrane region" description="Helical" evidence="6">
    <location>
        <begin position="155"/>
        <end position="181"/>
    </location>
</feature>
<proteinExistence type="inferred from homology"/>
<evidence type="ECO:0000256" key="1">
    <source>
        <dbReference type="ARBA" id="ARBA00004141"/>
    </source>
</evidence>
<dbReference type="GO" id="GO:0017004">
    <property type="term" value="P:cytochrome complex assembly"/>
    <property type="evidence" value="ECO:0007669"/>
    <property type="project" value="InterPro"/>
</dbReference>
<feature type="transmembrane region" description="Helical" evidence="6">
    <location>
        <begin position="124"/>
        <end position="149"/>
    </location>
</feature>
<feature type="domain" description="Cytochrome C biogenesis protein transmembrane" evidence="7">
    <location>
        <begin position="7"/>
        <end position="209"/>
    </location>
</feature>
<evidence type="ECO:0000256" key="3">
    <source>
        <dbReference type="ARBA" id="ARBA00022692"/>
    </source>
</evidence>
<keyword evidence="5 6" id="KW-0472">Membrane</keyword>
<evidence type="ECO:0000259" key="7">
    <source>
        <dbReference type="Pfam" id="PF02683"/>
    </source>
</evidence>
<evidence type="ECO:0000313" key="8">
    <source>
        <dbReference type="EMBL" id="CAB4700863.1"/>
    </source>
</evidence>
<dbReference type="GO" id="GO:0016020">
    <property type="term" value="C:membrane"/>
    <property type="evidence" value="ECO:0007669"/>
    <property type="project" value="UniProtKB-SubCell"/>
</dbReference>
<dbReference type="EMBL" id="CAEZXP010000004">
    <property type="protein sequence ID" value="CAB4700863.1"/>
    <property type="molecule type" value="Genomic_DNA"/>
</dbReference>
<name>A0A6J6PUV2_9ZZZZ</name>
<comment type="similarity">
    <text evidence="2">Belongs to the DsbD family.</text>
</comment>
<evidence type="ECO:0000256" key="5">
    <source>
        <dbReference type="ARBA" id="ARBA00023136"/>
    </source>
</evidence>
<gene>
    <name evidence="8" type="ORF">UFOPK2399_01351</name>
</gene>
<keyword evidence="3 6" id="KW-0812">Transmembrane</keyword>
<protein>
    <submittedName>
        <fullName evidence="8">Unannotated protein</fullName>
    </submittedName>
</protein>
<organism evidence="8">
    <name type="scientific">freshwater metagenome</name>
    <dbReference type="NCBI Taxonomy" id="449393"/>
    <lineage>
        <taxon>unclassified sequences</taxon>
        <taxon>metagenomes</taxon>
        <taxon>ecological metagenomes</taxon>
    </lineage>
</organism>
<evidence type="ECO:0000256" key="2">
    <source>
        <dbReference type="ARBA" id="ARBA00006143"/>
    </source>
</evidence>
<feature type="transmembrane region" description="Helical" evidence="6">
    <location>
        <begin position="6"/>
        <end position="29"/>
    </location>
</feature>
<feature type="transmembrane region" description="Helical" evidence="6">
    <location>
        <begin position="193"/>
        <end position="214"/>
    </location>
</feature>
<feature type="transmembrane region" description="Helical" evidence="6">
    <location>
        <begin position="49"/>
        <end position="74"/>
    </location>
</feature>
<evidence type="ECO:0000256" key="4">
    <source>
        <dbReference type="ARBA" id="ARBA00022989"/>
    </source>
</evidence>
<dbReference type="PANTHER" id="PTHR31272">
    <property type="entry name" value="CYTOCHROME C-TYPE BIOGENESIS PROTEIN HI_1454-RELATED"/>
    <property type="match status" value="1"/>
</dbReference>
<dbReference type="Pfam" id="PF02683">
    <property type="entry name" value="DsbD_TM"/>
    <property type="match status" value="1"/>
</dbReference>
<dbReference type="PANTHER" id="PTHR31272:SF4">
    <property type="entry name" value="CYTOCHROME C-TYPE BIOGENESIS PROTEIN HI_1454-RELATED"/>
    <property type="match status" value="1"/>
</dbReference>
<keyword evidence="4 6" id="KW-1133">Transmembrane helix</keyword>
<feature type="transmembrane region" description="Helical" evidence="6">
    <location>
        <begin position="86"/>
        <end position="104"/>
    </location>
</feature>
<comment type="subcellular location">
    <subcellularLocation>
        <location evidence="1">Membrane</location>
        <topology evidence="1">Multi-pass membrane protein</topology>
    </subcellularLocation>
</comment>
<accession>A0A6J6PUV2</accession>
<dbReference type="InterPro" id="IPR051790">
    <property type="entry name" value="Cytochrome_c-biogenesis_DsbD"/>
</dbReference>
<dbReference type="InterPro" id="IPR003834">
    <property type="entry name" value="Cyt_c_assmbl_TM_dom"/>
</dbReference>